<dbReference type="GO" id="GO:0004252">
    <property type="term" value="F:serine-type endopeptidase activity"/>
    <property type="evidence" value="ECO:0007669"/>
    <property type="project" value="TreeGrafter"/>
</dbReference>
<keyword evidence="2" id="KW-0175">Coiled coil</keyword>
<name>A0A0C3NEW9_9PORP</name>
<dbReference type="PANTHER" id="PTHR42776">
    <property type="entry name" value="SERINE PEPTIDASE S9 FAMILY MEMBER"/>
    <property type="match status" value="1"/>
</dbReference>
<dbReference type="GO" id="GO:0006508">
    <property type="term" value="P:proteolysis"/>
    <property type="evidence" value="ECO:0007669"/>
    <property type="project" value="InterPro"/>
</dbReference>
<dbReference type="AlphaFoldDB" id="A0A0C3NEW9"/>
<feature type="signal peptide" evidence="3">
    <location>
        <begin position="1"/>
        <end position="21"/>
    </location>
</feature>
<evidence type="ECO:0000256" key="1">
    <source>
        <dbReference type="ARBA" id="ARBA00022801"/>
    </source>
</evidence>
<evidence type="ECO:0000256" key="2">
    <source>
        <dbReference type="SAM" id="Coils"/>
    </source>
</evidence>
<feature type="chain" id="PRO_5043118959" evidence="3">
    <location>
        <begin position="22"/>
        <end position="360"/>
    </location>
</feature>
<sequence length="360" mass="41711">MKIMRYVTGVLLCLVGCTLYAQETDELRQELKALRTENGNLRHENDKLMKKMDDVLWYNKVGDVAYIDKVFVCGPPRANVRNPTEMGAKNPLKFWAYVFIPKTINTDKKYPLIVFAHSGVHSDFSTYYAHIIRELMAQGYIVVAAEYRGSTGYGKQTYDNIDYGGLENEDVYESRNHMIENYSFVDKNRIGIIGWSHGGMITLMNLFQHPDAYVCGFAGVPVSDIVMRMGYASDSYRKIFSDKNHIGKTAKENLEEYKRRSPVWHAEKLKTPLLIHTNTNDDDVSVLEVEHMIRALKAEGKKFEYRIFEEIPGGHSFDRIDTKQSTEIRYSIYQFLAKYLKPEHPFKSHTEMRKAAYRFN</sequence>
<dbReference type="InterPro" id="IPR001375">
    <property type="entry name" value="Peptidase_S9_cat"/>
</dbReference>
<dbReference type="Gene3D" id="3.40.50.1820">
    <property type="entry name" value="alpha/beta hydrolase"/>
    <property type="match status" value="1"/>
</dbReference>
<dbReference type="Pfam" id="PF00326">
    <property type="entry name" value="Peptidase_S9"/>
    <property type="match status" value="1"/>
</dbReference>
<accession>A0A0C3NEW9</accession>
<gene>
    <name evidence="5" type="ORF">BA92_06520</name>
</gene>
<dbReference type="OrthoDB" id="9812921at2"/>
<keyword evidence="6" id="KW-1185">Reference proteome</keyword>
<evidence type="ECO:0000313" key="6">
    <source>
        <dbReference type="Proteomes" id="UP000031980"/>
    </source>
</evidence>
<comment type="caution">
    <text evidence="5">The sequence shown here is derived from an EMBL/GenBank/DDBJ whole genome shotgun (WGS) entry which is preliminary data.</text>
</comment>
<feature type="domain" description="Peptidase S9 prolyl oligopeptidase catalytic" evidence="4">
    <location>
        <begin position="135"/>
        <end position="341"/>
    </location>
</feature>
<dbReference type="SUPFAM" id="SSF53474">
    <property type="entry name" value="alpha/beta-Hydrolases"/>
    <property type="match status" value="1"/>
</dbReference>
<evidence type="ECO:0000259" key="4">
    <source>
        <dbReference type="Pfam" id="PF00326"/>
    </source>
</evidence>
<dbReference type="PANTHER" id="PTHR42776:SF27">
    <property type="entry name" value="DIPEPTIDYL PEPTIDASE FAMILY MEMBER 6"/>
    <property type="match status" value="1"/>
</dbReference>
<protein>
    <submittedName>
        <fullName evidence="5">Peptidase S9</fullName>
    </submittedName>
</protein>
<organism evidence="5 6">
    <name type="scientific">Sanguibacteroides justesenii</name>
    <dbReference type="NCBI Taxonomy" id="1547597"/>
    <lineage>
        <taxon>Bacteria</taxon>
        <taxon>Pseudomonadati</taxon>
        <taxon>Bacteroidota</taxon>
        <taxon>Bacteroidia</taxon>
        <taxon>Bacteroidales</taxon>
        <taxon>Porphyromonadaceae</taxon>
        <taxon>Sanguibacteroides</taxon>
    </lineage>
</organism>
<keyword evidence="3" id="KW-0732">Signal</keyword>
<dbReference type="InterPro" id="IPR029058">
    <property type="entry name" value="AB_hydrolase_fold"/>
</dbReference>
<dbReference type="EMBL" id="JPIU01000038">
    <property type="protein sequence ID" value="KIO44687.1"/>
    <property type="molecule type" value="Genomic_DNA"/>
</dbReference>
<reference evidence="5 6" key="1">
    <citation type="submission" date="2014-07" db="EMBL/GenBank/DDBJ databases">
        <title>Porphyromonadaceae bacterium OUH 308042 = ATCC BAA-2681 = DSM 28342 draft genome.</title>
        <authorList>
            <person name="Sydenham T.V."/>
            <person name="Hasman H."/>
            <person name="Justensen U.S."/>
        </authorList>
    </citation>
    <scope>NUCLEOTIDE SEQUENCE [LARGE SCALE GENOMIC DNA]</scope>
    <source>
        <strain evidence="5 6">OUH 308042</strain>
    </source>
</reference>
<evidence type="ECO:0000313" key="5">
    <source>
        <dbReference type="EMBL" id="KIO44687.1"/>
    </source>
</evidence>
<feature type="coiled-coil region" evidence="2">
    <location>
        <begin position="17"/>
        <end position="51"/>
    </location>
</feature>
<evidence type="ECO:0000256" key="3">
    <source>
        <dbReference type="SAM" id="SignalP"/>
    </source>
</evidence>
<proteinExistence type="predicted"/>
<dbReference type="Proteomes" id="UP000031980">
    <property type="component" value="Unassembled WGS sequence"/>
</dbReference>
<keyword evidence="1" id="KW-0378">Hydrolase</keyword>